<comment type="caution">
    <text evidence="3">The sequence shown here is derived from an EMBL/GenBank/DDBJ whole genome shotgun (WGS) entry which is preliminary data.</text>
</comment>
<feature type="region of interest" description="Disordered" evidence="1">
    <location>
        <begin position="474"/>
        <end position="504"/>
    </location>
</feature>
<keyword evidence="2" id="KW-0472">Membrane</keyword>
<dbReference type="RefSeq" id="WP_226651431.1">
    <property type="nucleotide sequence ID" value="NZ_BNDW01000004.1"/>
</dbReference>
<feature type="transmembrane region" description="Helical" evidence="2">
    <location>
        <begin position="100"/>
        <end position="118"/>
    </location>
</feature>
<proteinExistence type="predicted"/>
<name>A0ABQ3P4W4_9ACTN</name>
<organism evidence="3 4">
    <name type="scientific">Streptomyces hydrogenans</name>
    <dbReference type="NCBI Taxonomy" id="1873719"/>
    <lineage>
        <taxon>Bacteria</taxon>
        <taxon>Bacillati</taxon>
        <taxon>Actinomycetota</taxon>
        <taxon>Actinomycetes</taxon>
        <taxon>Kitasatosporales</taxon>
        <taxon>Streptomycetaceae</taxon>
        <taxon>Streptomyces</taxon>
    </lineage>
</organism>
<keyword evidence="4" id="KW-1185">Reference proteome</keyword>
<accession>A0ABQ3P4W4</accession>
<dbReference type="EMBL" id="BNDW01000004">
    <property type="protein sequence ID" value="GHI20066.1"/>
    <property type="molecule type" value="Genomic_DNA"/>
</dbReference>
<evidence type="ECO:0000313" key="3">
    <source>
        <dbReference type="EMBL" id="GHI20066.1"/>
    </source>
</evidence>
<feature type="transmembrane region" description="Helical" evidence="2">
    <location>
        <begin position="76"/>
        <end position="94"/>
    </location>
</feature>
<feature type="compositionally biased region" description="Low complexity" evidence="1">
    <location>
        <begin position="489"/>
        <end position="504"/>
    </location>
</feature>
<sequence length="504" mass="55261">MAGRHLAPLPTYRRDAVTRKLCAHVYLDDSFAHRTDVELTGDRLTALGLPLGVNLVALARHARVAARRLRARDRTLSLLYLALWTGVGLVPYGLATGPAAAAAGAGLALAATAGGWWVTRRDLSLSWRDAQRVFQDDGRPEDHAPPVEAAAEDRLRALAKANVLPYTAAAAHDDPFVGHGEKLKDVVWHPIDVSQPADDPARPGHKLTIKPFDAVDLHTFVAREMGNISGLEGLRARNRLYVSGDHLPYLADELLESRLGRPRAQIDPDLVRTGLIRSGAGMRTYLSLERISDGGRVVVSVHMRARLHHPSLSWEVMVFVIPPPAARYHTVTTLPTQGFDRVRTLLGGTNGIWWRCLTGSWSRAARRRRDRRARARALERARRDIFKRNVLYDHGATDSIRERVSDGDQLLFGDSADAQDYLQRLQGGILIATERFLKSHHIDSASFDSTKQIINANPTYNFNGIVQGNAFGHQNVVQNTPGQPGAGGAQPAPGGQWAQGKGTP</sequence>
<reference evidence="3" key="1">
    <citation type="submission" date="2024-05" db="EMBL/GenBank/DDBJ databases">
        <title>Whole genome shotgun sequence of Streptomyces hydrogenans NBRC 13475.</title>
        <authorList>
            <person name="Komaki H."/>
            <person name="Tamura T."/>
        </authorList>
    </citation>
    <scope>NUCLEOTIDE SEQUENCE</scope>
    <source>
        <strain evidence="3">NBRC 13475</strain>
    </source>
</reference>
<evidence type="ECO:0000256" key="1">
    <source>
        <dbReference type="SAM" id="MobiDB-lite"/>
    </source>
</evidence>
<protein>
    <recommendedName>
        <fullName evidence="5">Aromatic ring-opening dioxygenase LigA</fullName>
    </recommendedName>
</protein>
<gene>
    <name evidence="3" type="ORF">Shyd_14370</name>
</gene>
<dbReference type="Proteomes" id="UP001052739">
    <property type="component" value="Unassembled WGS sequence"/>
</dbReference>
<evidence type="ECO:0000313" key="4">
    <source>
        <dbReference type="Proteomes" id="UP001052739"/>
    </source>
</evidence>
<keyword evidence="2" id="KW-0812">Transmembrane</keyword>
<evidence type="ECO:0008006" key="5">
    <source>
        <dbReference type="Google" id="ProtNLM"/>
    </source>
</evidence>
<evidence type="ECO:0000256" key="2">
    <source>
        <dbReference type="SAM" id="Phobius"/>
    </source>
</evidence>
<keyword evidence="2" id="KW-1133">Transmembrane helix</keyword>